<dbReference type="Proteomes" id="UP000284403">
    <property type="component" value="Unassembled WGS sequence"/>
</dbReference>
<evidence type="ECO:0000256" key="1">
    <source>
        <dbReference type="SAM" id="Coils"/>
    </source>
</evidence>
<dbReference type="RefSeq" id="XP_029232389.1">
    <property type="nucleotide sequence ID" value="XM_029367497.1"/>
</dbReference>
<reference evidence="2 3" key="1">
    <citation type="journal article" date="2018" name="BMC Genomics">
        <title>Genomic comparison of Trypanosoma conorhini and Trypanosoma rangeli to Trypanosoma cruzi strains of high and low virulence.</title>
        <authorList>
            <person name="Bradwell K.R."/>
            <person name="Koparde V.N."/>
            <person name="Matveyev A.V."/>
            <person name="Serrano M.G."/>
            <person name="Alves J.M."/>
            <person name="Parikh H."/>
            <person name="Huang B."/>
            <person name="Lee V."/>
            <person name="Espinosa-Alvarez O."/>
            <person name="Ortiz P.A."/>
            <person name="Costa-Martins A.G."/>
            <person name="Teixeira M.M."/>
            <person name="Buck G.A."/>
        </authorList>
    </citation>
    <scope>NUCLEOTIDE SEQUENCE [LARGE SCALE GENOMIC DNA]</scope>
    <source>
        <strain evidence="2 3">025E</strain>
    </source>
</reference>
<evidence type="ECO:0000313" key="2">
    <source>
        <dbReference type="EMBL" id="RNF27183.1"/>
    </source>
</evidence>
<dbReference type="GeneID" id="40314168"/>
<comment type="caution">
    <text evidence="2">The sequence shown here is derived from an EMBL/GenBank/DDBJ whole genome shotgun (WGS) entry which is preliminary data.</text>
</comment>
<feature type="coiled-coil region" evidence="1">
    <location>
        <begin position="114"/>
        <end position="144"/>
    </location>
</feature>
<dbReference type="AlphaFoldDB" id="A0A3R7PYH0"/>
<keyword evidence="3" id="KW-1185">Reference proteome</keyword>
<dbReference type="OrthoDB" id="247748at2759"/>
<organism evidence="2 3">
    <name type="scientific">Trypanosoma conorhini</name>
    <dbReference type="NCBI Taxonomy" id="83891"/>
    <lineage>
        <taxon>Eukaryota</taxon>
        <taxon>Discoba</taxon>
        <taxon>Euglenozoa</taxon>
        <taxon>Kinetoplastea</taxon>
        <taxon>Metakinetoplastina</taxon>
        <taxon>Trypanosomatida</taxon>
        <taxon>Trypanosomatidae</taxon>
        <taxon>Trypanosoma</taxon>
    </lineage>
</organism>
<accession>A0A3R7PYH0</accession>
<dbReference type="EMBL" id="MKKU01000013">
    <property type="protein sequence ID" value="RNF27183.1"/>
    <property type="molecule type" value="Genomic_DNA"/>
</dbReference>
<feature type="coiled-coil region" evidence="1">
    <location>
        <begin position="428"/>
        <end position="462"/>
    </location>
</feature>
<protein>
    <submittedName>
        <fullName evidence="2">Uncharacterized protein</fullName>
    </submittedName>
</protein>
<keyword evidence="1" id="KW-0175">Coiled coil</keyword>
<evidence type="ECO:0000313" key="3">
    <source>
        <dbReference type="Proteomes" id="UP000284403"/>
    </source>
</evidence>
<gene>
    <name evidence="2" type="ORF">Tco025E_00557</name>
</gene>
<name>A0A3R7PYH0_9TRYP</name>
<feature type="coiled-coil region" evidence="1">
    <location>
        <begin position="596"/>
        <end position="623"/>
    </location>
</feature>
<proteinExistence type="predicted"/>
<sequence>MDEASALIAWGRQVLANRRLQKQRERLQREVQRTGDAVPLANPAGARHSPVPETPETRWSNEVAAALVMDNATPQEHRAEQLLERGGGHEGVSPNRLAPPSKAAYRPMQETAEVVQLKRRIEVAKQSLQELRGLERRNAEAFRRRMRELQSMRRQVEVYREPRQCTAADSLAVKSLGQSRFGAAATSHQRQRQGQPKVGYKEQLEELWELQKAVLKSLNDEKLAGVAVSSLTVCAGDVQNWDDRLWRLLREATFNWKLRLLPSLREFLELVQQLPMLPQREETARTSPIRSPTEYTEVAAALDASLGPVTARVRLPAEADYPALEWLDNLPVTEAVGVVRDVLARAGADTAASLASLIQLSDQKDAQLACLLGEAEQQLLRQDDALEEAHALIGRLQDEQTSLAEDGVALHDAIALLQEKVVVLRSQREERRRQEAAATEELQRHQARIHELRQSLEREAALRSEAGRRTDEAKRSIEDAALQTTLLHEELERTTERQNGVEHEVLRLRRLFRLVKEEEAEATRQRERQDEELRVAQSALQTSREAFMRQRQRQDEDQKAFASIRCGTHGVLSAIQVDEDACADCAKEIDIQRGVAAVVREELAALQAEVHEANKALAAAQRIAPRRE</sequence>